<dbReference type="GO" id="GO:0016616">
    <property type="term" value="F:oxidoreductase activity, acting on the CH-OH group of donors, NAD or NADP as acceptor"/>
    <property type="evidence" value="ECO:0007669"/>
    <property type="project" value="UniProtKB-ARBA"/>
</dbReference>
<dbReference type="PANTHER" id="PTHR43333">
    <property type="entry name" value="2-HACID_DH_C DOMAIN-CONTAINING PROTEIN"/>
    <property type="match status" value="1"/>
</dbReference>
<evidence type="ECO:0000256" key="1">
    <source>
        <dbReference type="ARBA" id="ARBA00023002"/>
    </source>
</evidence>
<gene>
    <name evidence="4" type="ORF">FHX76_001901</name>
</gene>
<organism evidence="4 5">
    <name type="scientific">Lysinibacter cavernae</name>
    <dbReference type="NCBI Taxonomy" id="1640652"/>
    <lineage>
        <taxon>Bacteria</taxon>
        <taxon>Bacillati</taxon>
        <taxon>Actinomycetota</taxon>
        <taxon>Actinomycetes</taxon>
        <taxon>Micrococcales</taxon>
        <taxon>Microbacteriaceae</taxon>
        <taxon>Lysinibacter</taxon>
    </lineage>
</organism>
<dbReference type="CDD" id="cd12166">
    <property type="entry name" value="2-Hacid_dh_7"/>
    <property type="match status" value="1"/>
</dbReference>
<dbReference type="Pfam" id="PF02826">
    <property type="entry name" value="2-Hacid_dh_C"/>
    <property type="match status" value="1"/>
</dbReference>
<keyword evidence="1" id="KW-0560">Oxidoreductase</keyword>
<dbReference type="RefSeq" id="WP_167150120.1">
    <property type="nucleotide sequence ID" value="NZ_JAAMOX010000001.1"/>
</dbReference>
<proteinExistence type="predicted"/>
<dbReference type="EMBL" id="JAAMOX010000001">
    <property type="protein sequence ID" value="NIH54033.1"/>
    <property type="molecule type" value="Genomic_DNA"/>
</dbReference>
<dbReference type="InterPro" id="IPR029753">
    <property type="entry name" value="D-isomer_DH_CS"/>
</dbReference>
<comment type="caution">
    <text evidence="4">The sequence shown here is derived from an EMBL/GenBank/DDBJ whole genome shotgun (WGS) entry which is preliminary data.</text>
</comment>
<dbReference type="SUPFAM" id="SSF51735">
    <property type="entry name" value="NAD(P)-binding Rossmann-fold domains"/>
    <property type="match status" value="1"/>
</dbReference>
<evidence type="ECO:0000259" key="3">
    <source>
        <dbReference type="Pfam" id="PF02826"/>
    </source>
</evidence>
<dbReference type="Proteomes" id="UP000541033">
    <property type="component" value="Unassembled WGS sequence"/>
</dbReference>
<name>A0A7X5R1P7_9MICO</name>
<keyword evidence="2" id="KW-0520">NAD</keyword>
<dbReference type="AlphaFoldDB" id="A0A7X5R1P7"/>
<dbReference type="FunFam" id="3.40.50.720:FF:000593">
    <property type="entry name" value="Dihydrofolate reductase"/>
    <property type="match status" value="1"/>
</dbReference>
<protein>
    <submittedName>
        <fullName evidence="4">Phosphoglycerate dehydrogenase-like enzyme</fullName>
    </submittedName>
</protein>
<dbReference type="GO" id="GO:0051287">
    <property type="term" value="F:NAD binding"/>
    <property type="evidence" value="ECO:0007669"/>
    <property type="project" value="InterPro"/>
</dbReference>
<dbReference type="Gene3D" id="3.40.50.720">
    <property type="entry name" value="NAD(P)-binding Rossmann-like Domain"/>
    <property type="match status" value="2"/>
</dbReference>
<dbReference type="PROSITE" id="PS00671">
    <property type="entry name" value="D_2_HYDROXYACID_DH_3"/>
    <property type="match status" value="1"/>
</dbReference>
<dbReference type="InterPro" id="IPR006140">
    <property type="entry name" value="D-isomer_DH_NAD-bd"/>
</dbReference>
<accession>A0A7X5R1P7</accession>
<dbReference type="InterPro" id="IPR036291">
    <property type="entry name" value="NAD(P)-bd_dom_sf"/>
</dbReference>
<reference evidence="4 5" key="1">
    <citation type="submission" date="2020-02" db="EMBL/GenBank/DDBJ databases">
        <title>Sequencing the genomes of 1000 actinobacteria strains.</title>
        <authorList>
            <person name="Klenk H.-P."/>
        </authorList>
    </citation>
    <scope>NUCLEOTIDE SEQUENCE [LARGE SCALE GENOMIC DNA]</scope>
    <source>
        <strain evidence="4 5">DSM 27960</strain>
    </source>
</reference>
<keyword evidence="5" id="KW-1185">Reference proteome</keyword>
<feature type="domain" description="D-isomer specific 2-hydroxyacid dehydrogenase NAD-binding" evidence="3">
    <location>
        <begin position="101"/>
        <end position="272"/>
    </location>
</feature>
<evidence type="ECO:0000313" key="5">
    <source>
        <dbReference type="Proteomes" id="UP000541033"/>
    </source>
</evidence>
<evidence type="ECO:0000313" key="4">
    <source>
        <dbReference type="EMBL" id="NIH54033.1"/>
    </source>
</evidence>
<evidence type="ECO:0000256" key="2">
    <source>
        <dbReference type="ARBA" id="ARBA00023027"/>
    </source>
</evidence>
<sequence length="305" mass="32377">MAKLTVSVPGKTLLNLVSPAPEGVEYVLWDLDSPAPASHIDIVVPPYMGATPKLKALDGITTQLVQSQSIGYDGVSDVLSAGHRFANASSVHEASTAELTLALILALQRGIPDFVHAQAAGKWAPQRLKSLADSRVLIVGYGGVGKAIEDRLIPFEVTIDRLARTARDTEHGPVHAMTELHNFIGTADIVILAMPLTPQSEGLVDDAFLSSMAEGAMLVNIARGPVVNTDALVEHLGRGRLRAALDVTDPEPLPEGHPLWSSPNLLISPHVGGASSAMMPRMAALLRRQIDHLLKGEEPENVVIG</sequence>
<dbReference type="PANTHER" id="PTHR43333:SF1">
    <property type="entry name" value="D-ISOMER SPECIFIC 2-HYDROXYACID DEHYDROGENASE NAD-BINDING DOMAIN-CONTAINING PROTEIN"/>
    <property type="match status" value="1"/>
</dbReference>